<evidence type="ECO:0000313" key="2">
    <source>
        <dbReference type="WBParaSite" id="ACRNAN_scaffold9300.g29079.t1"/>
    </source>
</evidence>
<proteinExistence type="predicted"/>
<evidence type="ECO:0000313" key="1">
    <source>
        <dbReference type="Proteomes" id="UP000887540"/>
    </source>
</evidence>
<accession>A0A914EPY0</accession>
<name>A0A914EPY0_9BILA</name>
<sequence length="42" mass="4747">MSGLSCPNDYTCFIVYAEQEDEACGRDRAYDITPGSWSCHRV</sequence>
<dbReference type="Proteomes" id="UP000887540">
    <property type="component" value="Unplaced"/>
</dbReference>
<dbReference type="AlphaFoldDB" id="A0A914EPY0"/>
<organism evidence="1 2">
    <name type="scientific">Acrobeloides nanus</name>
    <dbReference type="NCBI Taxonomy" id="290746"/>
    <lineage>
        <taxon>Eukaryota</taxon>
        <taxon>Metazoa</taxon>
        <taxon>Ecdysozoa</taxon>
        <taxon>Nematoda</taxon>
        <taxon>Chromadorea</taxon>
        <taxon>Rhabditida</taxon>
        <taxon>Tylenchina</taxon>
        <taxon>Cephalobomorpha</taxon>
        <taxon>Cephaloboidea</taxon>
        <taxon>Cephalobidae</taxon>
        <taxon>Acrobeloides</taxon>
    </lineage>
</organism>
<dbReference type="WBParaSite" id="ACRNAN_scaffold9300.g29079.t1">
    <property type="protein sequence ID" value="ACRNAN_scaffold9300.g29079.t1"/>
    <property type="gene ID" value="ACRNAN_scaffold9300.g29079"/>
</dbReference>
<reference evidence="2" key="1">
    <citation type="submission" date="2022-11" db="UniProtKB">
        <authorList>
            <consortium name="WormBaseParasite"/>
        </authorList>
    </citation>
    <scope>IDENTIFICATION</scope>
</reference>
<protein>
    <submittedName>
        <fullName evidence="2">Uncharacterized protein</fullName>
    </submittedName>
</protein>
<keyword evidence="1" id="KW-1185">Reference proteome</keyword>